<sequence length="115" mass="12984">MNWLKLLDVTWEAIGSGTVFRMNSVSPYESLVDFMVVDIPGDERPFALVVSTGRKAGRILVKLPPDALWSEGHGLSLPWIVENWAKWIYPECPVEEVLILPNYEIDGAEEFPLIV</sequence>
<accession>A0A225STU3</accession>
<dbReference type="InterPro" id="IPR029077">
    <property type="entry name" value="Imm45"/>
</dbReference>
<organism evidence="2 3">
    <name type="scientific">Herbaspirillum aquaticum</name>
    <dbReference type="NCBI Taxonomy" id="568783"/>
    <lineage>
        <taxon>Bacteria</taxon>
        <taxon>Pseudomonadati</taxon>
        <taxon>Pseudomonadota</taxon>
        <taxon>Betaproteobacteria</taxon>
        <taxon>Burkholderiales</taxon>
        <taxon>Oxalobacteraceae</taxon>
        <taxon>Herbaspirillum</taxon>
    </lineage>
</organism>
<feature type="domain" description="Immunity protein 45" evidence="1">
    <location>
        <begin position="12"/>
        <end position="99"/>
    </location>
</feature>
<dbReference type="AlphaFoldDB" id="A0A225STU3"/>
<name>A0A225STU3_9BURK</name>
<comment type="caution">
    <text evidence="2">The sequence shown here is derived from an EMBL/GenBank/DDBJ whole genome shotgun (WGS) entry which is preliminary data.</text>
</comment>
<dbReference type="EMBL" id="NJGV01000010">
    <property type="protein sequence ID" value="OWY34224.1"/>
    <property type="molecule type" value="Genomic_DNA"/>
</dbReference>
<evidence type="ECO:0000259" key="1">
    <source>
        <dbReference type="Pfam" id="PF15572"/>
    </source>
</evidence>
<dbReference type="Pfam" id="PF15572">
    <property type="entry name" value="Imm45"/>
    <property type="match status" value="1"/>
</dbReference>
<proteinExistence type="predicted"/>
<protein>
    <recommendedName>
        <fullName evidence="1">Immunity protein 45 domain-containing protein</fullName>
    </recommendedName>
</protein>
<reference evidence="2 3" key="1">
    <citation type="journal article" date="2010" name="Int. J. Syst. Evol. Microbiol.">
        <title>Reclassification of Herbaspirillum putei as a later heterotypic synonym of Herbaspirillum huttiense, with the description of H. huttiense subsp. huttiense subsp. nov. and H. huttiense subsp. putei subsp. nov., comb. nov., and description of Herbaspirillum aquaticum sp. nov.</title>
        <authorList>
            <person name="Dobritsa A.P."/>
            <person name="Reddy M.C."/>
            <person name="Samadpour M."/>
        </authorList>
    </citation>
    <scope>NUCLEOTIDE SEQUENCE [LARGE SCALE GENOMIC DNA]</scope>
    <source>
        <strain evidence="2 3">IEH 4430</strain>
    </source>
</reference>
<evidence type="ECO:0000313" key="2">
    <source>
        <dbReference type="EMBL" id="OWY34224.1"/>
    </source>
</evidence>
<dbReference type="Proteomes" id="UP000214747">
    <property type="component" value="Unassembled WGS sequence"/>
</dbReference>
<evidence type="ECO:0000313" key="3">
    <source>
        <dbReference type="Proteomes" id="UP000214747"/>
    </source>
</evidence>
<gene>
    <name evidence="2" type="ORF">CEJ45_12560</name>
</gene>
<dbReference type="RefSeq" id="WP_088755442.1">
    <property type="nucleotide sequence ID" value="NZ_NJGV01000010.1"/>
</dbReference>
<keyword evidence="3" id="KW-1185">Reference proteome</keyword>